<dbReference type="PANTHER" id="PTHR43432">
    <property type="entry name" value="SLR0285 PROTEIN"/>
    <property type="match status" value="1"/>
</dbReference>
<gene>
    <name evidence="6" type="ORF">OV079_53175</name>
</gene>
<keyword evidence="2" id="KW-0408">Iron</keyword>
<dbReference type="AlphaFoldDB" id="A0A9X3J5I0"/>
<dbReference type="Gene3D" id="3.80.30.30">
    <property type="match status" value="1"/>
</dbReference>
<dbReference type="EMBL" id="JAPNKE010000002">
    <property type="protein sequence ID" value="MCY1014128.1"/>
    <property type="molecule type" value="Genomic_DNA"/>
</dbReference>
<keyword evidence="3" id="KW-0411">Iron-sulfur</keyword>
<evidence type="ECO:0000313" key="7">
    <source>
        <dbReference type="Proteomes" id="UP001150924"/>
    </source>
</evidence>
<feature type="compositionally biased region" description="Low complexity" evidence="4">
    <location>
        <begin position="523"/>
        <end position="533"/>
    </location>
</feature>
<dbReference type="GO" id="GO:0005524">
    <property type="term" value="F:ATP binding"/>
    <property type="evidence" value="ECO:0007669"/>
    <property type="project" value="InterPro"/>
</dbReference>
<feature type="region of interest" description="Disordered" evidence="4">
    <location>
        <begin position="514"/>
        <end position="533"/>
    </location>
</feature>
<organism evidence="6 7">
    <name type="scientific">Nannocystis pusilla</name>
    <dbReference type="NCBI Taxonomy" id="889268"/>
    <lineage>
        <taxon>Bacteria</taxon>
        <taxon>Pseudomonadati</taxon>
        <taxon>Myxococcota</taxon>
        <taxon>Polyangia</taxon>
        <taxon>Nannocystales</taxon>
        <taxon>Nannocystaceae</taxon>
        <taxon>Nannocystis</taxon>
    </lineage>
</organism>
<feature type="region of interest" description="Disordered" evidence="4">
    <location>
        <begin position="199"/>
        <end position="253"/>
    </location>
</feature>
<dbReference type="GO" id="GO:0046872">
    <property type="term" value="F:metal ion binding"/>
    <property type="evidence" value="ECO:0007669"/>
    <property type="project" value="UniProtKB-KW"/>
</dbReference>
<dbReference type="SMART" id="SM00220">
    <property type="entry name" value="S_TKc"/>
    <property type="match status" value="1"/>
</dbReference>
<feature type="region of interest" description="Disordered" evidence="4">
    <location>
        <begin position="142"/>
        <end position="178"/>
    </location>
</feature>
<evidence type="ECO:0000313" key="6">
    <source>
        <dbReference type="EMBL" id="MCY1014128.1"/>
    </source>
</evidence>
<evidence type="ECO:0000256" key="2">
    <source>
        <dbReference type="ARBA" id="ARBA00023004"/>
    </source>
</evidence>
<dbReference type="Gene3D" id="1.10.510.10">
    <property type="entry name" value="Transferase(Phosphotransferase) domain 1"/>
    <property type="match status" value="1"/>
</dbReference>
<feature type="compositionally biased region" description="Basic residues" evidence="4">
    <location>
        <begin position="567"/>
        <end position="579"/>
    </location>
</feature>
<sequence length="660" mass="70811">MVSDPYHAIERRHELTRRMLLALRDARWQTGVLPDPRGAIERDLDVLPAIANAWAGISIPTLDDAARRHFEPRAASIPARLAALAACKAAGLRTFAIVQPLLPGPVDALADALAERAGSVRIDVLHGVEGATQEFADPRWAAAGSRRGTRAGRGVDRGAARARGRCGPASCRPARGIEPRARAGRAGLIASGAMSLATAPTIPARASTTRSSPSWRRRSGASTRSSASSGAAGWASCCSRATSGSSGRSRSRCCRERAADAAHRQRFLREAKTAAKLSHPNIVPILHADEAARRLLHDAVRRRRDARRARAESRPGLRARWCGCSARSRGRWPTRTRAASCTATSSRRTSSSSARARVLVTDFGIAFEAQASRLTGDDQMVGTATYMSPEQILGRELDGRSDLYSLGVVGFWLLAGQHLRGRGDADGARQARDRQPRRCTLALEVPADLAAVIDRCLAKARRALGLRRGARRGAGRRRGRARLTARAHRRRPLLGERDVSAVLQRAAQLQADAARRVEERSRTAAAPAPTTASALRVSEVQAAAAEAGIAPSSWRWPPPSCPPAARSRSRRSRRPRRAAGRCACSARTSARITASRVIRAPAKAVPTPSDRRQTSPYSLRCRTPFARTRSTAASRRSACRSSSTPPTAAATADVPITCTC</sequence>
<feature type="domain" description="Protein kinase" evidence="5">
    <location>
        <begin position="243"/>
        <end position="466"/>
    </location>
</feature>
<name>A0A9X3J5I0_9BACT</name>
<feature type="compositionally biased region" description="Low complexity" evidence="4">
    <location>
        <begin position="203"/>
        <end position="248"/>
    </location>
</feature>
<dbReference type="Gene3D" id="3.30.200.20">
    <property type="entry name" value="Phosphorylase Kinase, domain 1"/>
    <property type="match status" value="1"/>
</dbReference>
<dbReference type="InterPro" id="IPR000719">
    <property type="entry name" value="Prot_kinase_dom"/>
</dbReference>
<feature type="region of interest" description="Disordered" evidence="4">
    <location>
        <begin position="548"/>
        <end position="580"/>
    </location>
</feature>
<protein>
    <recommendedName>
        <fullName evidence="5">Protein kinase domain-containing protein</fullName>
    </recommendedName>
</protein>
<evidence type="ECO:0000256" key="1">
    <source>
        <dbReference type="ARBA" id="ARBA00022723"/>
    </source>
</evidence>
<dbReference type="Pfam" id="PF00069">
    <property type="entry name" value="Pkinase"/>
    <property type="match status" value="1"/>
</dbReference>
<proteinExistence type="predicted"/>
<accession>A0A9X3J5I0</accession>
<comment type="caution">
    <text evidence="6">The sequence shown here is derived from an EMBL/GenBank/DDBJ whole genome shotgun (WGS) entry which is preliminary data.</text>
</comment>
<evidence type="ECO:0000256" key="3">
    <source>
        <dbReference type="ARBA" id="ARBA00023014"/>
    </source>
</evidence>
<keyword evidence="7" id="KW-1185">Reference proteome</keyword>
<evidence type="ECO:0000256" key="4">
    <source>
        <dbReference type="SAM" id="MobiDB-lite"/>
    </source>
</evidence>
<dbReference type="InterPro" id="IPR011009">
    <property type="entry name" value="Kinase-like_dom_sf"/>
</dbReference>
<keyword evidence="1" id="KW-0479">Metal-binding</keyword>
<evidence type="ECO:0000259" key="5">
    <source>
        <dbReference type="SMART" id="SM00220"/>
    </source>
</evidence>
<dbReference type="Proteomes" id="UP001150924">
    <property type="component" value="Unassembled WGS sequence"/>
</dbReference>
<dbReference type="InterPro" id="IPR040086">
    <property type="entry name" value="MJ0683-like"/>
</dbReference>
<dbReference type="SUPFAM" id="SSF56112">
    <property type="entry name" value="Protein kinase-like (PK-like)"/>
    <property type="match status" value="1"/>
</dbReference>
<dbReference type="GO" id="GO:0004672">
    <property type="term" value="F:protein kinase activity"/>
    <property type="evidence" value="ECO:0007669"/>
    <property type="project" value="InterPro"/>
</dbReference>
<dbReference type="GO" id="GO:0051536">
    <property type="term" value="F:iron-sulfur cluster binding"/>
    <property type="evidence" value="ECO:0007669"/>
    <property type="project" value="UniProtKB-KW"/>
</dbReference>
<dbReference type="PANTHER" id="PTHR43432:SF6">
    <property type="entry name" value="RADICAL SAM CORE DOMAIN-CONTAINING PROTEIN"/>
    <property type="match status" value="1"/>
</dbReference>
<reference evidence="6" key="1">
    <citation type="submission" date="2022-11" db="EMBL/GenBank/DDBJ databases">
        <title>Minimal conservation of predation-associated metabolite biosynthetic gene clusters underscores biosynthetic potential of Myxococcota including descriptions for ten novel species: Archangium lansinium sp. nov., Myxococcus landrumus sp. nov., Nannocystis bai.</title>
        <authorList>
            <person name="Ahearne A."/>
            <person name="Stevens C."/>
            <person name="Phillips K."/>
        </authorList>
    </citation>
    <scope>NUCLEOTIDE SEQUENCE</scope>
    <source>
        <strain evidence="6">Na p29</strain>
    </source>
</reference>